<dbReference type="PANTHER" id="PTHR43280:SF28">
    <property type="entry name" value="HTH-TYPE TRANSCRIPTIONAL ACTIVATOR RHAS"/>
    <property type="match status" value="1"/>
</dbReference>
<feature type="transmembrane region" description="Helical" evidence="4">
    <location>
        <begin position="293"/>
        <end position="314"/>
    </location>
</feature>
<evidence type="ECO:0000256" key="1">
    <source>
        <dbReference type="ARBA" id="ARBA00023015"/>
    </source>
</evidence>
<dbReference type="SUPFAM" id="SSF46689">
    <property type="entry name" value="Homeodomain-like"/>
    <property type="match status" value="1"/>
</dbReference>
<keyword evidence="2" id="KW-0238">DNA-binding</keyword>
<keyword evidence="4" id="KW-0472">Membrane</keyword>
<evidence type="ECO:0000313" key="6">
    <source>
        <dbReference type="EMBL" id="MBU3803487.1"/>
    </source>
</evidence>
<dbReference type="InterPro" id="IPR018060">
    <property type="entry name" value="HTH_AraC"/>
</dbReference>
<dbReference type="Gene3D" id="1.10.10.60">
    <property type="entry name" value="Homeodomain-like"/>
    <property type="match status" value="2"/>
</dbReference>
<reference evidence="6" key="1">
    <citation type="journal article" date="2021" name="PeerJ">
        <title>Extensive microbial diversity within the chicken gut microbiome revealed by metagenomics and culture.</title>
        <authorList>
            <person name="Gilroy R."/>
            <person name="Ravi A."/>
            <person name="Getino M."/>
            <person name="Pursley I."/>
            <person name="Horton D.L."/>
            <person name="Alikhan N.F."/>
            <person name="Baker D."/>
            <person name="Gharbi K."/>
            <person name="Hall N."/>
            <person name="Watson M."/>
            <person name="Adriaenssens E.M."/>
            <person name="Foster-Nyarko E."/>
            <person name="Jarju S."/>
            <person name="Secka A."/>
            <person name="Antonio M."/>
            <person name="Oren A."/>
            <person name="Chaudhuri R.R."/>
            <person name="La Ragione R."/>
            <person name="Hildebrand F."/>
            <person name="Pallen M.J."/>
        </authorList>
    </citation>
    <scope>NUCLEOTIDE SEQUENCE</scope>
    <source>
        <strain evidence="6">B5-657</strain>
    </source>
</reference>
<accession>A0A9E2KB74</accession>
<sequence length="756" mass="87703">MKNLRKLYLHNSIFRFMVSYAGVLLIPLLVCLLSYQFAFNTVKEEIKQNNLSMLTRSKNLIDGQLDIIQSLMMQSADNSTIISFANKELDQSNEFYSAASKTISEMAYIFKYANTDLLGDIYLYINKTDYIVTRYDLYKTKLFHKMVLKENMPYEEWIAELENPENYRRYIVTDKQIKCIQKVPFGVNKPVQGAIVCAINKDMLKNYFNNVNIEDGASLFISDKEGQVLLELSNQEIEAPVILEKNYGKEIFTQKINGIKSTVFNLKSSNTGWTYTLILPENVIMHKLTNLKVTISLLFLLAVVTGVVISYYMANRSGKPIEEFKKQLMDMDEDIEVEEIASTSSLSGTLTEIVSQKRILADEIEKQKPYLESVLFQKLIKGEFANEKELRYICQKTQIDLHADAYWVINCRFFGNNDMFNLDEQTLEDVNLLKLLLKETIQNIISEKMFFYDLDQLTITIILPKVNISYDMLKESINKVNQEMRSEYEVTPHWGVSDECNNLLQLWRAFEQSKSALKSGIQEGESNFIEYSNIKEDQTMYYYPQVLEKQLVAYIKEGNSEGIKKLLDIVYTENFENKNLKESTIDKLYIEIKGTILKLTRQDDTQFYISSIEKYMVSKTEEGIKECFKKMKDLYLGISATYSQEKKVQQSKLIHRILNYINEEYVNANLGLGMIATNFNISEGYVSSLFKEQTGVNFTEYVENQRINKACELLKTTDLNINDISEKVGYNSVQSFRRAFKRLHGFSPSELRKNND</sequence>
<dbReference type="PROSITE" id="PS01124">
    <property type="entry name" value="HTH_ARAC_FAMILY_2"/>
    <property type="match status" value="1"/>
</dbReference>
<evidence type="ECO:0000256" key="2">
    <source>
        <dbReference type="ARBA" id="ARBA00023125"/>
    </source>
</evidence>
<dbReference type="AlphaFoldDB" id="A0A9E2KB74"/>
<dbReference type="PROSITE" id="PS00041">
    <property type="entry name" value="HTH_ARAC_FAMILY_1"/>
    <property type="match status" value="1"/>
</dbReference>
<dbReference type="InterPro" id="IPR009057">
    <property type="entry name" value="Homeodomain-like_sf"/>
</dbReference>
<organism evidence="6 7">
    <name type="scientific">Candidatus Cellulosilyticum pullistercoris</name>
    <dbReference type="NCBI Taxonomy" id="2838521"/>
    <lineage>
        <taxon>Bacteria</taxon>
        <taxon>Bacillati</taxon>
        <taxon>Bacillota</taxon>
        <taxon>Clostridia</taxon>
        <taxon>Lachnospirales</taxon>
        <taxon>Cellulosilyticaceae</taxon>
        <taxon>Cellulosilyticum</taxon>
    </lineage>
</organism>
<proteinExistence type="predicted"/>
<keyword evidence="3" id="KW-0804">Transcription</keyword>
<evidence type="ECO:0000259" key="5">
    <source>
        <dbReference type="PROSITE" id="PS01124"/>
    </source>
</evidence>
<dbReference type="PANTHER" id="PTHR43280">
    <property type="entry name" value="ARAC-FAMILY TRANSCRIPTIONAL REGULATOR"/>
    <property type="match status" value="1"/>
</dbReference>
<comment type="caution">
    <text evidence="6">The sequence shown here is derived from an EMBL/GenBank/DDBJ whole genome shotgun (WGS) entry which is preliminary data.</text>
</comment>
<reference evidence="6" key="2">
    <citation type="submission" date="2021-04" db="EMBL/GenBank/DDBJ databases">
        <authorList>
            <person name="Gilroy R."/>
        </authorList>
    </citation>
    <scope>NUCLEOTIDE SEQUENCE</scope>
    <source>
        <strain evidence="6">B5-657</strain>
    </source>
</reference>
<dbReference type="EMBL" id="JAHLFQ010000035">
    <property type="protein sequence ID" value="MBU3803487.1"/>
    <property type="molecule type" value="Genomic_DNA"/>
</dbReference>
<name>A0A9E2KB74_9FIRM</name>
<dbReference type="Pfam" id="PF12833">
    <property type="entry name" value="HTH_18"/>
    <property type="match status" value="1"/>
</dbReference>
<dbReference type="SMART" id="SM00342">
    <property type="entry name" value="HTH_ARAC"/>
    <property type="match status" value="1"/>
</dbReference>
<dbReference type="GO" id="GO:0003700">
    <property type="term" value="F:DNA-binding transcription factor activity"/>
    <property type="evidence" value="ECO:0007669"/>
    <property type="project" value="InterPro"/>
</dbReference>
<keyword evidence="1" id="KW-0805">Transcription regulation</keyword>
<keyword evidence="4" id="KW-0812">Transmembrane</keyword>
<evidence type="ECO:0000313" key="7">
    <source>
        <dbReference type="Proteomes" id="UP000824229"/>
    </source>
</evidence>
<feature type="domain" description="HTH araC/xylS-type" evidence="5">
    <location>
        <begin position="655"/>
        <end position="754"/>
    </location>
</feature>
<dbReference type="PRINTS" id="PR00032">
    <property type="entry name" value="HTHARAC"/>
</dbReference>
<keyword evidence="4" id="KW-1133">Transmembrane helix</keyword>
<dbReference type="Proteomes" id="UP000824229">
    <property type="component" value="Unassembled WGS sequence"/>
</dbReference>
<dbReference type="InterPro" id="IPR020449">
    <property type="entry name" value="Tscrpt_reg_AraC-type_HTH"/>
</dbReference>
<dbReference type="GO" id="GO:0043565">
    <property type="term" value="F:sequence-specific DNA binding"/>
    <property type="evidence" value="ECO:0007669"/>
    <property type="project" value="InterPro"/>
</dbReference>
<dbReference type="InterPro" id="IPR018062">
    <property type="entry name" value="HTH_AraC-typ_CS"/>
</dbReference>
<evidence type="ECO:0000256" key="4">
    <source>
        <dbReference type="SAM" id="Phobius"/>
    </source>
</evidence>
<gene>
    <name evidence="6" type="ORF">H9872_01840</name>
</gene>
<dbReference type="Gene3D" id="3.30.450.20">
    <property type="entry name" value="PAS domain"/>
    <property type="match status" value="1"/>
</dbReference>
<protein>
    <submittedName>
        <fullName evidence="6">AraC family transcriptional regulator</fullName>
    </submittedName>
</protein>
<evidence type="ECO:0000256" key="3">
    <source>
        <dbReference type="ARBA" id="ARBA00023163"/>
    </source>
</evidence>